<dbReference type="InterPro" id="IPR055259">
    <property type="entry name" value="YkvP/CgeB_Glyco_trans-like"/>
</dbReference>
<reference evidence="2" key="1">
    <citation type="submission" date="2021-01" db="EMBL/GenBank/DDBJ databases">
        <title>Modified the classification status of verrucomicrobia.</title>
        <authorList>
            <person name="Feng X."/>
        </authorList>
    </citation>
    <scope>NUCLEOTIDE SEQUENCE</scope>
    <source>
        <strain evidence="2">KCTC 12986</strain>
    </source>
</reference>
<evidence type="ECO:0000313" key="2">
    <source>
        <dbReference type="EMBL" id="MBK1833674.1"/>
    </source>
</evidence>
<evidence type="ECO:0000313" key="3">
    <source>
        <dbReference type="Proteomes" id="UP000604083"/>
    </source>
</evidence>
<dbReference type="Pfam" id="PF13524">
    <property type="entry name" value="Glyco_trans_1_2"/>
    <property type="match status" value="1"/>
</dbReference>
<evidence type="ECO:0000259" key="1">
    <source>
        <dbReference type="Pfam" id="PF13524"/>
    </source>
</evidence>
<dbReference type="EMBL" id="JAENIO010000011">
    <property type="protein sequence ID" value="MBK1833674.1"/>
    <property type="molecule type" value="Genomic_DNA"/>
</dbReference>
<sequence>MTTTPRRILLAGYGQLRRYGDTRVSWTHKLFRGLIQEGHLVHFFSDRDTAAFEAPFGLRDLGKKKANQRFLETARAFQPDLILIGHADILSEDTLRQAKKEADCALVHCNNDPLFVPENVTRIERRLTVCDRAFISTGQSVLEDFFPKEKGRVHFMPNAADPAVERFDASQKAASELARDLIFCGNSTDHTERQRLLETLRKELPASFRFDTFGCFGTPPVWGLAYDEALSQSAMGLNLNRQEGHHWYSSARIAQMGGNGLAVLTHAANELASLFPEDTLVYFRDAGELIKEASRLQEDDAERQARGAATRRFFLTEMNNRLHASDILETSLDLPPSHPYCWHQR</sequence>
<dbReference type="Proteomes" id="UP000604083">
    <property type="component" value="Unassembled WGS sequence"/>
</dbReference>
<gene>
    <name evidence="2" type="ORF">JIN78_06325</name>
</gene>
<dbReference type="RefSeq" id="WP_200391108.1">
    <property type="nucleotide sequence ID" value="NZ_JAENIO010000011.1"/>
</dbReference>
<name>A0A934VKI0_9BACT</name>
<accession>A0A934VKI0</accession>
<proteinExistence type="predicted"/>
<comment type="caution">
    <text evidence="2">The sequence shown here is derived from an EMBL/GenBank/DDBJ whole genome shotgun (WGS) entry which is preliminary data.</text>
</comment>
<feature type="domain" description="Spore protein YkvP/CgeB glycosyl transferase-like" evidence="1">
    <location>
        <begin position="193"/>
        <end position="328"/>
    </location>
</feature>
<organism evidence="2 3">
    <name type="scientific">Roseibacillus ishigakijimensis</name>
    <dbReference type="NCBI Taxonomy" id="454146"/>
    <lineage>
        <taxon>Bacteria</taxon>
        <taxon>Pseudomonadati</taxon>
        <taxon>Verrucomicrobiota</taxon>
        <taxon>Verrucomicrobiia</taxon>
        <taxon>Verrucomicrobiales</taxon>
        <taxon>Verrucomicrobiaceae</taxon>
        <taxon>Roseibacillus</taxon>
    </lineage>
</organism>
<keyword evidence="3" id="KW-1185">Reference proteome</keyword>
<dbReference type="SUPFAM" id="SSF53756">
    <property type="entry name" value="UDP-Glycosyltransferase/glycogen phosphorylase"/>
    <property type="match status" value="1"/>
</dbReference>
<dbReference type="AlphaFoldDB" id="A0A934VKI0"/>
<protein>
    <submittedName>
        <fullName evidence="2">Glycosyltransferase family 1 protein</fullName>
    </submittedName>
</protein>